<dbReference type="SUPFAM" id="SSF51206">
    <property type="entry name" value="cAMP-binding domain-like"/>
    <property type="match status" value="1"/>
</dbReference>
<dbReference type="Pfam" id="PF13545">
    <property type="entry name" value="HTH_Crp_2"/>
    <property type="match status" value="1"/>
</dbReference>
<keyword evidence="6" id="KW-1185">Reference proteome</keyword>
<dbReference type="RefSeq" id="WP_220304570.1">
    <property type="nucleotide sequence ID" value="NZ_CP080590.1"/>
</dbReference>
<dbReference type="InterPro" id="IPR036390">
    <property type="entry name" value="WH_DNA-bd_sf"/>
</dbReference>
<feature type="domain" description="HTH crp-type" evidence="4">
    <location>
        <begin position="148"/>
        <end position="222"/>
    </location>
</feature>
<dbReference type="CDD" id="cd00038">
    <property type="entry name" value="CAP_ED"/>
    <property type="match status" value="1"/>
</dbReference>
<dbReference type="Proteomes" id="UP000825799">
    <property type="component" value="Chromosome"/>
</dbReference>
<dbReference type="InterPro" id="IPR036388">
    <property type="entry name" value="WH-like_DNA-bd_sf"/>
</dbReference>
<protein>
    <submittedName>
        <fullName evidence="5">Crp/Fnr family transcriptional regulator</fullName>
    </submittedName>
</protein>
<evidence type="ECO:0000256" key="1">
    <source>
        <dbReference type="ARBA" id="ARBA00023015"/>
    </source>
</evidence>
<evidence type="ECO:0000256" key="3">
    <source>
        <dbReference type="ARBA" id="ARBA00023163"/>
    </source>
</evidence>
<dbReference type="Gene3D" id="1.10.10.10">
    <property type="entry name" value="Winged helix-like DNA-binding domain superfamily/Winged helix DNA-binding domain"/>
    <property type="match status" value="1"/>
</dbReference>
<dbReference type="Pfam" id="PF00027">
    <property type="entry name" value="cNMP_binding"/>
    <property type="match status" value="1"/>
</dbReference>
<gene>
    <name evidence="5" type="ORF">K1X15_15860</name>
</gene>
<dbReference type="InterPro" id="IPR018490">
    <property type="entry name" value="cNMP-bd_dom_sf"/>
</dbReference>
<reference evidence="5 6" key="1">
    <citation type="submission" date="2021-08" db="EMBL/GenBank/DDBJ databases">
        <title>Devosia salina sp. nov., isolated from the South China Sea sediment.</title>
        <authorList>
            <person name="Zhou Z."/>
        </authorList>
    </citation>
    <scope>NUCLEOTIDE SEQUENCE [LARGE SCALE GENOMIC DNA]</scope>
    <source>
        <strain evidence="5 6">SCS-3</strain>
    </source>
</reference>
<dbReference type="EMBL" id="CP080590">
    <property type="protein sequence ID" value="QYO76078.1"/>
    <property type="molecule type" value="Genomic_DNA"/>
</dbReference>
<dbReference type="InterPro" id="IPR012318">
    <property type="entry name" value="HTH_CRP"/>
</dbReference>
<dbReference type="PROSITE" id="PS51063">
    <property type="entry name" value="HTH_CRP_2"/>
    <property type="match status" value="1"/>
</dbReference>
<proteinExistence type="predicted"/>
<dbReference type="InterPro" id="IPR000595">
    <property type="entry name" value="cNMP-bd_dom"/>
</dbReference>
<accession>A0ABX8WBC2</accession>
<evidence type="ECO:0000313" key="5">
    <source>
        <dbReference type="EMBL" id="QYO76078.1"/>
    </source>
</evidence>
<dbReference type="InterPro" id="IPR014710">
    <property type="entry name" value="RmlC-like_jellyroll"/>
</dbReference>
<dbReference type="SUPFAM" id="SSF46785">
    <property type="entry name" value="Winged helix' DNA-binding domain"/>
    <property type="match status" value="1"/>
</dbReference>
<name>A0ABX8WBC2_9HYPH</name>
<evidence type="ECO:0000259" key="4">
    <source>
        <dbReference type="PROSITE" id="PS51063"/>
    </source>
</evidence>
<keyword evidence="3" id="KW-0804">Transcription</keyword>
<dbReference type="Gene3D" id="2.60.120.10">
    <property type="entry name" value="Jelly Rolls"/>
    <property type="match status" value="1"/>
</dbReference>
<evidence type="ECO:0000313" key="6">
    <source>
        <dbReference type="Proteomes" id="UP000825799"/>
    </source>
</evidence>
<keyword evidence="1" id="KW-0805">Transcription regulation</keyword>
<keyword evidence="2" id="KW-0238">DNA-binding</keyword>
<organism evidence="5 6">
    <name type="scientific">Devosia salina</name>
    <dbReference type="NCBI Taxonomy" id="2860336"/>
    <lineage>
        <taxon>Bacteria</taxon>
        <taxon>Pseudomonadati</taxon>
        <taxon>Pseudomonadota</taxon>
        <taxon>Alphaproteobacteria</taxon>
        <taxon>Hyphomicrobiales</taxon>
        <taxon>Devosiaceae</taxon>
        <taxon>Devosia</taxon>
    </lineage>
</organism>
<sequence>MQNAIEALTRRLEAIGQLSPEGRATLAALPLQFRSLRKGEDLVGDGEVSTSCCVVLDGYLYRSKDAPNGARQIFSLHPAGDMPDLHSLHLPRMDHNLTAMSESRVAQIPHAEMNAALVRSPELTALFWRSTLIDAAAFRAWMLMLGQFDAITRMAHLFCEQFTKAAMAGLADQDSFFFPLTQTDLADMLGISLVHANRTLQDLRERGVVAFDHNRVSILHWSELRRIGEFDPAYLHYLDGRIGRRNPGDAHNP</sequence>
<evidence type="ECO:0000256" key="2">
    <source>
        <dbReference type="ARBA" id="ARBA00023125"/>
    </source>
</evidence>
<dbReference type="SMART" id="SM00419">
    <property type="entry name" value="HTH_CRP"/>
    <property type="match status" value="1"/>
</dbReference>